<evidence type="ECO:0000256" key="2">
    <source>
        <dbReference type="SAM" id="Phobius"/>
    </source>
</evidence>
<keyword evidence="2" id="KW-0812">Transmembrane</keyword>
<protein>
    <submittedName>
        <fullName evidence="3">Uncharacterized protein</fullName>
    </submittedName>
</protein>
<feature type="non-terminal residue" evidence="3">
    <location>
        <position position="1"/>
    </location>
</feature>
<keyword evidence="2" id="KW-1133">Transmembrane helix</keyword>
<proteinExistence type="predicted"/>
<keyword evidence="2" id="KW-0472">Membrane</keyword>
<accession>A0A8S3HG21</accession>
<sequence>MICFSIVATCLFISIVLGTVLGILIYIPTGAITSTQTTTTTTSATTTTSTTSTTSET</sequence>
<evidence type="ECO:0000313" key="4">
    <source>
        <dbReference type="Proteomes" id="UP000681720"/>
    </source>
</evidence>
<comment type="caution">
    <text evidence="3">The sequence shown here is derived from an EMBL/GenBank/DDBJ whole genome shotgun (WGS) entry which is preliminary data.</text>
</comment>
<dbReference type="EMBL" id="CAJOBJ010329329">
    <property type="protein sequence ID" value="CAF5180193.1"/>
    <property type="molecule type" value="Genomic_DNA"/>
</dbReference>
<dbReference type="Proteomes" id="UP000681720">
    <property type="component" value="Unassembled WGS sequence"/>
</dbReference>
<organism evidence="3 4">
    <name type="scientific">Rotaria magnacalcarata</name>
    <dbReference type="NCBI Taxonomy" id="392030"/>
    <lineage>
        <taxon>Eukaryota</taxon>
        <taxon>Metazoa</taxon>
        <taxon>Spiralia</taxon>
        <taxon>Gnathifera</taxon>
        <taxon>Rotifera</taxon>
        <taxon>Eurotatoria</taxon>
        <taxon>Bdelloidea</taxon>
        <taxon>Philodinida</taxon>
        <taxon>Philodinidae</taxon>
        <taxon>Rotaria</taxon>
    </lineage>
</organism>
<feature type="region of interest" description="Disordered" evidence="1">
    <location>
        <begin position="35"/>
        <end position="57"/>
    </location>
</feature>
<feature type="transmembrane region" description="Helical" evidence="2">
    <location>
        <begin position="6"/>
        <end position="27"/>
    </location>
</feature>
<reference evidence="3" key="1">
    <citation type="submission" date="2021-02" db="EMBL/GenBank/DDBJ databases">
        <authorList>
            <person name="Nowell W R."/>
        </authorList>
    </citation>
    <scope>NUCLEOTIDE SEQUENCE</scope>
</reference>
<name>A0A8S3HG21_9BILA</name>
<evidence type="ECO:0000256" key="1">
    <source>
        <dbReference type="SAM" id="MobiDB-lite"/>
    </source>
</evidence>
<dbReference type="AlphaFoldDB" id="A0A8S3HG21"/>
<evidence type="ECO:0000313" key="3">
    <source>
        <dbReference type="EMBL" id="CAF5180193.1"/>
    </source>
</evidence>
<gene>
    <name evidence="3" type="ORF">GIL414_LOCUS69053</name>
</gene>